<reference evidence="1" key="2">
    <citation type="journal article" date="2021" name="PeerJ">
        <title>Extensive microbial diversity within the chicken gut microbiome revealed by metagenomics and culture.</title>
        <authorList>
            <person name="Gilroy R."/>
            <person name="Ravi A."/>
            <person name="Getino M."/>
            <person name="Pursley I."/>
            <person name="Horton D.L."/>
            <person name="Alikhan N.F."/>
            <person name="Baker D."/>
            <person name="Gharbi K."/>
            <person name="Hall N."/>
            <person name="Watson M."/>
            <person name="Adriaenssens E.M."/>
            <person name="Foster-Nyarko E."/>
            <person name="Jarju S."/>
            <person name="Secka A."/>
            <person name="Antonio M."/>
            <person name="Oren A."/>
            <person name="Chaudhuri R.R."/>
            <person name="La Ragione R."/>
            <person name="Hildebrand F."/>
            <person name="Pallen M.J."/>
        </authorList>
    </citation>
    <scope>NUCLEOTIDE SEQUENCE</scope>
    <source>
        <strain evidence="1">2889</strain>
    </source>
</reference>
<comment type="caution">
    <text evidence="1">The sequence shown here is derived from an EMBL/GenBank/DDBJ whole genome shotgun (WGS) entry which is preliminary data.</text>
</comment>
<organism evidence="1 2">
    <name type="scientific">Candidatus Pullibacteroides excrementavium</name>
    <dbReference type="NCBI Taxonomy" id="2840905"/>
    <lineage>
        <taxon>Bacteria</taxon>
        <taxon>Pseudomonadati</taxon>
        <taxon>Bacteroidota</taxon>
        <taxon>Bacteroidia</taxon>
        <taxon>Bacteroidales</taxon>
        <taxon>Candidatus Pullibacteroides</taxon>
    </lineage>
</organism>
<sequence length="61" mass="7269">MTGKKQELSERIQREFEICEKHLSRIDEALEALEIALPLTVDAYKVETLRDVKERLQKWIK</sequence>
<name>A0A9D9DU47_9BACT</name>
<dbReference type="Proteomes" id="UP000823612">
    <property type="component" value="Unassembled WGS sequence"/>
</dbReference>
<gene>
    <name evidence="1" type="ORF">IAB08_02550</name>
</gene>
<proteinExistence type="predicted"/>
<evidence type="ECO:0000313" key="1">
    <source>
        <dbReference type="EMBL" id="MBO8432160.1"/>
    </source>
</evidence>
<dbReference type="EMBL" id="JADIMZ010000034">
    <property type="protein sequence ID" value="MBO8432160.1"/>
    <property type="molecule type" value="Genomic_DNA"/>
</dbReference>
<reference evidence="1" key="1">
    <citation type="submission" date="2020-10" db="EMBL/GenBank/DDBJ databases">
        <authorList>
            <person name="Gilroy R."/>
        </authorList>
    </citation>
    <scope>NUCLEOTIDE SEQUENCE</scope>
    <source>
        <strain evidence="1">2889</strain>
    </source>
</reference>
<evidence type="ECO:0000313" key="2">
    <source>
        <dbReference type="Proteomes" id="UP000823612"/>
    </source>
</evidence>
<accession>A0A9D9DU47</accession>
<protein>
    <submittedName>
        <fullName evidence="1">Uncharacterized protein</fullName>
    </submittedName>
</protein>
<dbReference type="AlphaFoldDB" id="A0A9D9DU47"/>